<evidence type="ECO:0000259" key="7">
    <source>
        <dbReference type="Pfam" id="PF08340"/>
    </source>
</evidence>
<keyword evidence="3" id="KW-0255">Endonuclease</keyword>
<evidence type="ECO:0008006" key="10">
    <source>
        <dbReference type="Google" id="ProtNLM"/>
    </source>
</evidence>
<feature type="domain" description="Endoribonuclease YicC-like C-terminal" evidence="7">
    <location>
        <begin position="187"/>
        <end position="299"/>
    </location>
</feature>
<comment type="cofactor">
    <cofactor evidence="1">
        <name>a divalent metal cation</name>
        <dbReference type="ChEBI" id="CHEBI:60240"/>
    </cofactor>
</comment>
<dbReference type="PANTHER" id="PTHR30636">
    <property type="entry name" value="UPF0701 PROTEIN YICC"/>
    <property type="match status" value="1"/>
</dbReference>
<comment type="similarity">
    <text evidence="5">Belongs to the YicC/YloC family.</text>
</comment>
<sequence>MEGASLLISMTGVGGAYDTFDWGTLRIDVCSVNSRYKDIIVRCPKELSMLENSLREELKNRFARGKITVTLYSTFAPELKMASINGKVLRNYFEELMSIHGKLKLLEEIQLELLLDLPGVLEQPEGRMLDLYEQINKDAIALLDKALSDWNEMRKSEGEHISSFVNESLDKYEKLVNEIAGEWDVAFEEELTELKSKINLLVSNIALEDDPSHFEAVAHLADKWDIKEEITRSKSHIEKFRETLKSNVSEGKKLSFLLQEMLREINTIASKVKNARIRWHVVKSKCLLEQMREQIQNVE</sequence>
<dbReference type="InterPro" id="IPR013551">
    <property type="entry name" value="YicC-like_C"/>
</dbReference>
<dbReference type="NCBIfam" id="TIGR00255">
    <property type="entry name" value="YicC/YloC family endoribonuclease"/>
    <property type="match status" value="1"/>
</dbReference>
<reference evidence="9" key="1">
    <citation type="submission" date="2012-09" db="EMBL/GenBank/DDBJ databases">
        <authorList>
            <person name="Weinstock G."/>
            <person name="Sodergren E."/>
            <person name="Clifton S."/>
            <person name="Fulton L."/>
            <person name="Fulton B."/>
            <person name="Courtney L."/>
            <person name="Fronick C."/>
            <person name="Harrison M."/>
            <person name="Strong C."/>
            <person name="Farmer C."/>
            <person name="Delehaunty K."/>
            <person name="Markovic C."/>
            <person name="Hall O."/>
            <person name="Minx P."/>
            <person name="Tomlinson C."/>
            <person name="Mitreva M."/>
            <person name="Nelson J."/>
            <person name="Hou S."/>
            <person name="Wollam A."/>
            <person name="Pepin K.H."/>
            <person name="Johnson M."/>
            <person name="Bhonagiri V."/>
            <person name="Nash W.E."/>
            <person name="Suruliraj S."/>
            <person name="Warren W."/>
            <person name="Chinwalla A."/>
            <person name="Mardis E.R."/>
            <person name="Wilson R.K."/>
        </authorList>
    </citation>
    <scope>NUCLEOTIDE SEQUENCE [LARGE SCALE GENOMIC DNA]</scope>
    <source>
        <strain evidence="9">OS1</strain>
    </source>
</reference>
<comment type="caution">
    <text evidence="8">The sequence shown here is derived from an EMBL/GenBank/DDBJ whole genome shotgun (WGS) entry which is preliminary data.</text>
</comment>
<keyword evidence="9" id="KW-1185">Reference proteome</keyword>
<dbReference type="PANTHER" id="PTHR30636:SF3">
    <property type="entry name" value="UPF0701 PROTEIN YICC"/>
    <property type="match status" value="1"/>
</dbReference>
<organism evidence="8 9">
    <name type="scientific">Acetomicrobium hydrogeniformans ATCC BAA-1850</name>
    <dbReference type="NCBI Taxonomy" id="592015"/>
    <lineage>
        <taxon>Bacteria</taxon>
        <taxon>Thermotogati</taxon>
        <taxon>Synergistota</taxon>
        <taxon>Synergistia</taxon>
        <taxon>Synergistales</taxon>
        <taxon>Acetomicrobiaceae</taxon>
        <taxon>Acetomicrobium</taxon>
    </lineage>
</organism>
<dbReference type="InterPro" id="IPR005229">
    <property type="entry name" value="YicC/YloC-like"/>
</dbReference>
<protein>
    <recommendedName>
        <fullName evidence="10">TIGR00255 family protein</fullName>
    </recommendedName>
</protein>
<proteinExistence type="inferred from homology"/>
<accession>A0A0T5XE79</accession>
<evidence type="ECO:0000256" key="1">
    <source>
        <dbReference type="ARBA" id="ARBA00001968"/>
    </source>
</evidence>
<evidence type="ECO:0000256" key="2">
    <source>
        <dbReference type="ARBA" id="ARBA00022722"/>
    </source>
</evidence>
<evidence type="ECO:0000313" key="9">
    <source>
        <dbReference type="Proteomes" id="UP000005273"/>
    </source>
</evidence>
<evidence type="ECO:0000256" key="5">
    <source>
        <dbReference type="ARBA" id="ARBA00035648"/>
    </source>
</evidence>
<feature type="domain" description="Endoribonuclease YicC-like N-terminal" evidence="6">
    <location>
        <begin position="9"/>
        <end position="161"/>
    </location>
</feature>
<dbReference type="GO" id="GO:0016787">
    <property type="term" value="F:hydrolase activity"/>
    <property type="evidence" value="ECO:0007669"/>
    <property type="project" value="UniProtKB-KW"/>
</dbReference>
<dbReference type="EMBL" id="ACJX03000001">
    <property type="protein sequence ID" value="KRT36238.1"/>
    <property type="molecule type" value="Genomic_DNA"/>
</dbReference>
<dbReference type="STRING" id="592015.HMPREF1705_03507"/>
<dbReference type="Proteomes" id="UP000005273">
    <property type="component" value="Unassembled WGS sequence"/>
</dbReference>
<evidence type="ECO:0000256" key="3">
    <source>
        <dbReference type="ARBA" id="ARBA00022759"/>
    </source>
</evidence>
<evidence type="ECO:0000256" key="4">
    <source>
        <dbReference type="ARBA" id="ARBA00022801"/>
    </source>
</evidence>
<dbReference type="InterPro" id="IPR013527">
    <property type="entry name" value="YicC-like_N"/>
</dbReference>
<dbReference type="AlphaFoldDB" id="A0A0T5XE79"/>
<gene>
    <name evidence="8" type="ORF">HMPREF1705_03507</name>
</gene>
<dbReference type="eggNOG" id="COG1561">
    <property type="taxonomic scope" value="Bacteria"/>
</dbReference>
<evidence type="ECO:0000259" key="6">
    <source>
        <dbReference type="Pfam" id="PF03755"/>
    </source>
</evidence>
<name>A0A0T5XE79_9BACT</name>
<evidence type="ECO:0000313" key="8">
    <source>
        <dbReference type="EMBL" id="KRT36238.1"/>
    </source>
</evidence>
<dbReference type="Pfam" id="PF08340">
    <property type="entry name" value="YicC-like_C"/>
    <property type="match status" value="1"/>
</dbReference>
<keyword evidence="2" id="KW-0540">Nuclease</keyword>
<keyword evidence="4" id="KW-0378">Hydrolase</keyword>
<dbReference type="GO" id="GO:0004521">
    <property type="term" value="F:RNA endonuclease activity"/>
    <property type="evidence" value="ECO:0007669"/>
    <property type="project" value="InterPro"/>
</dbReference>
<dbReference type="Pfam" id="PF03755">
    <property type="entry name" value="YicC-like_N"/>
    <property type="match status" value="1"/>
</dbReference>